<evidence type="ECO:0000313" key="1">
    <source>
        <dbReference type="EMBL" id="GLI25304.1"/>
    </source>
</evidence>
<name>A0A9W6FLX3_XANFL</name>
<organism evidence="1 2">
    <name type="scientific">Xanthobacter flavus</name>
    <dbReference type="NCBI Taxonomy" id="281"/>
    <lineage>
        <taxon>Bacteria</taxon>
        <taxon>Pseudomonadati</taxon>
        <taxon>Pseudomonadota</taxon>
        <taxon>Alphaproteobacteria</taxon>
        <taxon>Hyphomicrobiales</taxon>
        <taxon>Xanthobacteraceae</taxon>
        <taxon>Xanthobacter</taxon>
    </lineage>
</organism>
<gene>
    <name evidence="1" type="ORF">XFLAVUS301_49780</name>
</gene>
<sequence length="138" mass="15730">MTDGAFAPTVRPTPQVGIFWLVPAPCAPVLLCDSTPLPQAEPYGVCLGHPRGHFETWEAWRALGMHGLARLGLPACILDHEYEDFPRGRIVYQRDSEEFIIYADPRLHRPRLRRSILARFALEPVPVRFAVDAHYRRC</sequence>
<protein>
    <submittedName>
        <fullName evidence="1">Uncharacterized protein</fullName>
    </submittedName>
</protein>
<proteinExistence type="predicted"/>
<dbReference type="EMBL" id="BSDO01000014">
    <property type="protein sequence ID" value="GLI25304.1"/>
    <property type="molecule type" value="Genomic_DNA"/>
</dbReference>
<dbReference type="AlphaFoldDB" id="A0A9W6FLX3"/>
<reference evidence="1" key="1">
    <citation type="submission" date="2022-12" db="EMBL/GenBank/DDBJ databases">
        <title>Reference genome sequencing for broad-spectrum identification of bacterial and archaeal isolates by mass spectrometry.</title>
        <authorList>
            <person name="Sekiguchi Y."/>
            <person name="Tourlousse D.M."/>
        </authorList>
    </citation>
    <scope>NUCLEOTIDE SEQUENCE</scope>
    <source>
        <strain evidence="1">301</strain>
    </source>
</reference>
<dbReference type="Proteomes" id="UP001144397">
    <property type="component" value="Unassembled WGS sequence"/>
</dbReference>
<evidence type="ECO:0000313" key="2">
    <source>
        <dbReference type="Proteomes" id="UP001144397"/>
    </source>
</evidence>
<accession>A0A9W6FLX3</accession>
<comment type="caution">
    <text evidence="1">The sequence shown here is derived from an EMBL/GenBank/DDBJ whole genome shotgun (WGS) entry which is preliminary data.</text>
</comment>